<reference evidence="2 3" key="1">
    <citation type="submission" date="2019-03" db="EMBL/GenBank/DDBJ databases">
        <title>Genomic Encyclopedia of Type Strains, Phase III (KMG-III): the genomes of soil and plant-associated and newly described type strains.</title>
        <authorList>
            <person name="Whitman W."/>
        </authorList>
    </citation>
    <scope>NUCLEOTIDE SEQUENCE [LARGE SCALE GENOMIC DNA]</scope>
    <source>
        <strain evidence="2 3">CECT 8446</strain>
    </source>
</reference>
<protein>
    <recommendedName>
        <fullName evidence="4">PLD phosphodiesterase domain-containing protein</fullName>
    </recommendedName>
</protein>
<dbReference type="InterPro" id="IPR059166">
    <property type="entry name" value="PLD-like_cat"/>
</dbReference>
<dbReference type="Proteomes" id="UP000294535">
    <property type="component" value="Unassembled WGS sequence"/>
</dbReference>
<dbReference type="AlphaFoldDB" id="A0A4V6PW41"/>
<dbReference type="Gene3D" id="3.30.870.10">
    <property type="entry name" value="Endonuclease Chain A"/>
    <property type="match status" value="1"/>
</dbReference>
<dbReference type="EMBL" id="SNYF01000008">
    <property type="protein sequence ID" value="TDQ15179.1"/>
    <property type="molecule type" value="Genomic_DNA"/>
</dbReference>
<evidence type="ECO:0000313" key="3">
    <source>
        <dbReference type="Proteomes" id="UP000294535"/>
    </source>
</evidence>
<proteinExistence type="predicted"/>
<organism evidence="2 3">
    <name type="scientific">Algoriphagus boseongensis</name>
    <dbReference type="NCBI Taxonomy" id="1442587"/>
    <lineage>
        <taxon>Bacteria</taxon>
        <taxon>Pseudomonadati</taxon>
        <taxon>Bacteroidota</taxon>
        <taxon>Cytophagia</taxon>
        <taxon>Cytophagales</taxon>
        <taxon>Cyclobacteriaceae</taxon>
        <taxon>Algoriphagus</taxon>
    </lineage>
</organism>
<accession>A0A4V6PW41</accession>
<gene>
    <name evidence="2" type="ORF">DFQ04_3065</name>
</gene>
<dbReference type="RefSeq" id="WP_133557352.1">
    <property type="nucleotide sequence ID" value="NZ_SNYF01000008.1"/>
</dbReference>
<keyword evidence="1" id="KW-0175">Coiled coil</keyword>
<dbReference type="CDD" id="cd09176">
    <property type="entry name" value="PLDc_unchar6"/>
    <property type="match status" value="1"/>
</dbReference>
<dbReference type="OrthoDB" id="369674at2"/>
<sequence length="610" mass="70140">MLDPKQNRVDYGSQLAPPDGYELSAAIGTTYSLDMEALMLIPVSLFYAQPIEGDPDQIRYDMLDAITNASKKITLFCQKGQIKVPKKYHPLMAYWENGIVQVQMKKDNQSFHPKVWIARYEKEGLSAVYRLMVTSRNLTFDQSWDMAFSTMGVVGNEAFEENQTLIDFIEQLYSNTKKRIDRKFLFELAKVKFKLPDGVQQIKFHPIGINHRFKNNAIVKSPLVFEDWDQLLIVSPFLDNKTLEHFKQKTKKPIALFSSKEALDGIDRAVLQNKFELWKFSPVLEYAINLDSVDEASSDGVDQGLHAKFFIGLRDGKSNWFIGSANCTDPAMERNIEFLIRLVSEGKDRFKPFSIKKQLTGELADSKGIKLFEPYDLEEGVDQPSTINLDLQIRKLKYSISKAKLQGRIEESEQRSSFGYFMNYDARKLKLEEGFKITLKPLVENSKKPYLIKAGEINEIYSFGPYSEAELSPFIVFTIYKDDIQLSSFLLEMDVELPESRLGRIFSLIIDNRDKFLKYLTFLLTGEETSLISDPNVKKAADGNLGKNGFLDGTPLFEKMMLASSRNPSRLKAVDDLVERLKSEKQEEKEIIDDEFEKFWSIFKEFVPKK</sequence>
<name>A0A4V6PW41_9BACT</name>
<evidence type="ECO:0000256" key="1">
    <source>
        <dbReference type="SAM" id="Coils"/>
    </source>
</evidence>
<evidence type="ECO:0008006" key="4">
    <source>
        <dbReference type="Google" id="ProtNLM"/>
    </source>
</evidence>
<feature type="coiled-coil region" evidence="1">
    <location>
        <begin position="571"/>
        <end position="598"/>
    </location>
</feature>
<comment type="caution">
    <text evidence="2">The sequence shown here is derived from an EMBL/GenBank/DDBJ whole genome shotgun (WGS) entry which is preliminary data.</text>
</comment>
<keyword evidence="3" id="KW-1185">Reference proteome</keyword>
<evidence type="ECO:0000313" key="2">
    <source>
        <dbReference type="EMBL" id="TDQ15179.1"/>
    </source>
</evidence>